<dbReference type="RefSeq" id="WP_086064415.1">
    <property type="nucleotide sequence ID" value="NZ_CP021108.1"/>
</dbReference>
<dbReference type="OrthoDB" id="9791723at2"/>
<evidence type="ECO:0000313" key="2">
    <source>
        <dbReference type="EMBL" id="ARP81219.1"/>
    </source>
</evidence>
<gene>
    <name evidence="2" type="ORF">CAL12_10460</name>
</gene>
<keyword evidence="3" id="KW-1185">Reference proteome</keyword>
<reference evidence="2 3" key="1">
    <citation type="submission" date="2017-05" db="EMBL/GenBank/DDBJ databases">
        <title>Complete and WGS of Bordetella genogroups.</title>
        <authorList>
            <person name="Spilker T."/>
            <person name="LiPuma J."/>
        </authorList>
    </citation>
    <scope>NUCLEOTIDE SEQUENCE [LARGE SCALE GENOMIC DNA]</scope>
    <source>
        <strain evidence="2 3">AU19157</strain>
    </source>
</reference>
<dbReference type="InterPro" id="IPR052186">
    <property type="entry name" value="Hydantoin_racemase-like"/>
</dbReference>
<evidence type="ECO:0008006" key="4">
    <source>
        <dbReference type="Google" id="ProtNLM"/>
    </source>
</evidence>
<dbReference type="GO" id="GO:0047661">
    <property type="term" value="F:amino-acid racemase activity"/>
    <property type="evidence" value="ECO:0007669"/>
    <property type="project" value="InterPro"/>
</dbReference>
<dbReference type="Pfam" id="PF01177">
    <property type="entry name" value="Asp_Glu_race"/>
    <property type="match status" value="1"/>
</dbReference>
<dbReference type="AlphaFoldDB" id="A0A1W6YJS3"/>
<comment type="similarity">
    <text evidence="1">Belongs to the HyuE racemase family.</text>
</comment>
<accession>A0A1W6YJS3</accession>
<dbReference type="Proteomes" id="UP000194151">
    <property type="component" value="Chromosome"/>
</dbReference>
<dbReference type="STRING" id="1416806.CAL12_10460"/>
<organism evidence="2 3">
    <name type="scientific">Bordetella genomosp. 8</name>
    <dbReference type="NCBI Taxonomy" id="1416806"/>
    <lineage>
        <taxon>Bacteria</taxon>
        <taxon>Pseudomonadati</taxon>
        <taxon>Pseudomonadota</taxon>
        <taxon>Betaproteobacteria</taxon>
        <taxon>Burkholderiales</taxon>
        <taxon>Alcaligenaceae</taxon>
        <taxon>Bordetella</taxon>
    </lineage>
</organism>
<protein>
    <recommendedName>
        <fullName evidence="4">Hydantoin racemase</fullName>
    </recommendedName>
</protein>
<proteinExistence type="inferred from homology"/>
<dbReference type="InterPro" id="IPR053714">
    <property type="entry name" value="Iso_Racemase_Enz_sf"/>
</dbReference>
<dbReference type="InterPro" id="IPR015942">
    <property type="entry name" value="Asp/Glu/hydantoin_racemase"/>
</dbReference>
<dbReference type="PANTHER" id="PTHR28047">
    <property type="entry name" value="PROTEIN DCG1"/>
    <property type="match status" value="1"/>
</dbReference>
<dbReference type="KEGG" id="bgv:CAL12_10460"/>
<dbReference type="PANTHER" id="PTHR28047:SF5">
    <property type="entry name" value="PROTEIN DCG1"/>
    <property type="match status" value="1"/>
</dbReference>
<sequence>MRLLVLNPNTSEAVSARLRSVLSAGLAQGEQLRVETAASGLPYIGDAAAMAVGARAANARLRDVMADGDLFDAVLLGCFADLDTTGLQAVAGRPAVSLLGASVRLAARAGQRWAVVTAGAGWRRLLPDMFATTVSEQAVPGALVSVRTFETQDPAIAGDPVRMQAEITGLAQLCADEDYADVVIVGGAGLGGLAPTAPVGRNRITVLDSVMCGLHIARELTNLGSQP</sequence>
<dbReference type="Gene3D" id="3.40.50.12500">
    <property type="match status" value="1"/>
</dbReference>
<name>A0A1W6YJS3_9BORD</name>
<dbReference type="EMBL" id="CP021108">
    <property type="protein sequence ID" value="ARP81219.1"/>
    <property type="molecule type" value="Genomic_DNA"/>
</dbReference>
<evidence type="ECO:0000256" key="1">
    <source>
        <dbReference type="ARBA" id="ARBA00038414"/>
    </source>
</evidence>
<evidence type="ECO:0000313" key="3">
    <source>
        <dbReference type="Proteomes" id="UP000194151"/>
    </source>
</evidence>